<evidence type="ECO:0000313" key="1">
    <source>
        <dbReference type="EMBL" id="RIB16709.1"/>
    </source>
</evidence>
<comment type="caution">
    <text evidence="1">The sequence shown here is derived from an EMBL/GenBank/DDBJ whole genome shotgun (WGS) entry which is preliminary data.</text>
</comment>
<dbReference type="AlphaFoldDB" id="A0A397V724"/>
<dbReference type="Proteomes" id="UP000266673">
    <property type="component" value="Unassembled WGS sequence"/>
</dbReference>
<sequence length="55" mass="6305">MSQSNDSSTLLSLIHELQVETSSASIWYIEEVGFITNIMNDFSEQEKHFQPSILE</sequence>
<reference evidence="1 2" key="1">
    <citation type="submission" date="2018-06" db="EMBL/GenBank/DDBJ databases">
        <title>Comparative genomics reveals the genomic features of Rhizophagus irregularis, R. cerebriforme, R. diaphanum and Gigaspora rosea, and their symbiotic lifestyle signature.</title>
        <authorList>
            <person name="Morin E."/>
            <person name="San Clemente H."/>
            <person name="Chen E.C.H."/>
            <person name="De La Providencia I."/>
            <person name="Hainaut M."/>
            <person name="Kuo A."/>
            <person name="Kohler A."/>
            <person name="Murat C."/>
            <person name="Tang N."/>
            <person name="Roy S."/>
            <person name="Loubradou J."/>
            <person name="Henrissat B."/>
            <person name="Grigoriev I.V."/>
            <person name="Corradi N."/>
            <person name="Roux C."/>
            <person name="Martin F.M."/>
        </authorList>
    </citation>
    <scope>NUCLEOTIDE SEQUENCE [LARGE SCALE GENOMIC DNA]</scope>
    <source>
        <strain evidence="1 2">DAOM 194757</strain>
    </source>
</reference>
<proteinExistence type="predicted"/>
<protein>
    <submittedName>
        <fullName evidence="1">Uncharacterized protein</fullName>
    </submittedName>
</protein>
<keyword evidence="2" id="KW-1185">Reference proteome</keyword>
<name>A0A397V724_9GLOM</name>
<evidence type="ECO:0000313" key="2">
    <source>
        <dbReference type="Proteomes" id="UP000266673"/>
    </source>
</evidence>
<organism evidence="1 2">
    <name type="scientific">Gigaspora rosea</name>
    <dbReference type="NCBI Taxonomy" id="44941"/>
    <lineage>
        <taxon>Eukaryota</taxon>
        <taxon>Fungi</taxon>
        <taxon>Fungi incertae sedis</taxon>
        <taxon>Mucoromycota</taxon>
        <taxon>Glomeromycotina</taxon>
        <taxon>Glomeromycetes</taxon>
        <taxon>Diversisporales</taxon>
        <taxon>Gigasporaceae</taxon>
        <taxon>Gigaspora</taxon>
    </lineage>
</organism>
<accession>A0A397V724</accession>
<gene>
    <name evidence="1" type="ORF">C2G38_2189187</name>
</gene>
<dbReference type="EMBL" id="QKWP01000655">
    <property type="protein sequence ID" value="RIB16709.1"/>
    <property type="molecule type" value="Genomic_DNA"/>
</dbReference>